<dbReference type="InterPro" id="IPR011990">
    <property type="entry name" value="TPR-like_helical_dom_sf"/>
</dbReference>
<reference evidence="5" key="1">
    <citation type="submission" date="2016-08" db="EMBL/GenBank/DDBJ databases">
        <authorList>
            <person name="Merda D."/>
            <person name="Briand M."/>
            <person name="Taghouti G."/>
            <person name="Carrere S."/>
            <person name="Gouzy J."/>
            <person name="Portier P."/>
            <person name="Jacques M.-A."/>
            <person name="Fischer-Le Saux M."/>
        </authorList>
    </citation>
    <scope>NUCLEOTIDE SEQUENCE [LARGE SCALE GENOMIC DNA]</scope>
    <source>
        <strain evidence="5">CFBP1156</strain>
    </source>
</reference>
<gene>
    <name evidence="4" type="ORF">XhyaCFBP1156_20925</name>
</gene>
<evidence type="ECO:0000259" key="3">
    <source>
        <dbReference type="Pfam" id="PF13369"/>
    </source>
</evidence>
<dbReference type="EMBL" id="MDEG01000052">
    <property type="protein sequence ID" value="PPU92840.1"/>
    <property type="molecule type" value="Genomic_DNA"/>
</dbReference>
<comment type="similarity">
    <text evidence="1">Belongs to the UPF0162 family.</text>
</comment>
<dbReference type="Proteomes" id="UP000238261">
    <property type="component" value="Unassembled WGS sequence"/>
</dbReference>
<evidence type="ECO:0000313" key="4">
    <source>
        <dbReference type="EMBL" id="PPU92840.1"/>
    </source>
</evidence>
<protein>
    <recommendedName>
        <fullName evidence="3">Protein SirB1 N-terminal domain-containing protein</fullName>
    </recommendedName>
</protein>
<accession>A0A2S7END2</accession>
<keyword evidence="2" id="KW-0732">Signal</keyword>
<dbReference type="Pfam" id="PF13369">
    <property type="entry name" value="Transglut_core2"/>
    <property type="match status" value="1"/>
</dbReference>
<dbReference type="AlphaFoldDB" id="A0A2S7END2"/>
<proteinExistence type="inferred from homology"/>
<evidence type="ECO:0000256" key="1">
    <source>
        <dbReference type="ARBA" id="ARBA00007100"/>
    </source>
</evidence>
<evidence type="ECO:0000256" key="2">
    <source>
        <dbReference type="SAM" id="SignalP"/>
    </source>
</evidence>
<evidence type="ECO:0000313" key="5">
    <source>
        <dbReference type="Proteomes" id="UP000238261"/>
    </source>
</evidence>
<feature type="chain" id="PRO_5015708331" description="Protein SirB1 N-terminal domain-containing protein" evidence="2">
    <location>
        <begin position="16"/>
        <end position="334"/>
    </location>
</feature>
<sequence>MLGSCLALLCVPAIAATKSAGTAAAANIKTLRQLLGQREGQIDLARAKVTIDHMVDPKVDVEGTLRQLDTLAAKVRARFPPGASNKVKANILVSTLYKPGPWNDHRPFGYDYSDPYGKDIHKSLLSTYLVTRKGQCVIMPIAVVLLGQKLGLPMTMTTAPYHLIVKYGDEEQGTWTNLDATSGLFHDDGGYEQALNISQVALENGVFLRPFSQKESVSLFATAVLAPYYLQTHQPEQALQVIDLILAADPKDVTAMTLKANAYALLVDQRFRSRYPLAEQIPPAEQAEFLSYNRNISEWRSKAETLGWREWTKADWDKYLKRFAEEKSKAQGGG</sequence>
<dbReference type="OrthoDB" id="7605060at2"/>
<feature type="signal peptide" evidence="2">
    <location>
        <begin position="1"/>
        <end position="15"/>
    </location>
</feature>
<name>A0A2S7END2_9XANT</name>
<organism evidence="4 5">
    <name type="scientific">Xanthomonas hyacinthi</name>
    <dbReference type="NCBI Taxonomy" id="56455"/>
    <lineage>
        <taxon>Bacteria</taxon>
        <taxon>Pseudomonadati</taxon>
        <taxon>Pseudomonadota</taxon>
        <taxon>Gammaproteobacteria</taxon>
        <taxon>Lysobacterales</taxon>
        <taxon>Lysobacteraceae</taxon>
        <taxon>Xanthomonas</taxon>
    </lineage>
</organism>
<dbReference type="SUPFAM" id="SSF48452">
    <property type="entry name" value="TPR-like"/>
    <property type="match status" value="1"/>
</dbReference>
<dbReference type="InterPro" id="IPR032698">
    <property type="entry name" value="SirB1_N"/>
</dbReference>
<keyword evidence="5" id="KW-1185">Reference proteome</keyword>
<comment type="caution">
    <text evidence="4">The sequence shown here is derived from an EMBL/GenBank/DDBJ whole genome shotgun (WGS) entry which is preliminary data.</text>
</comment>
<feature type="domain" description="Protein SirB1 N-terminal" evidence="3">
    <location>
        <begin position="65"/>
        <end position="195"/>
    </location>
</feature>